<evidence type="ECO:0000256" key="4">
    <source>
        <dbReference type="ARBA" id="ARBA00022859"/>
    </source>
</evidence>
<dbReference type="InterPro" id="IPR036179">
    <property type="entry name" value="Ig-like_dom_sf"/>
</dbReference>
<organism evidence="11 12">
    <name type="scientific">Cyclopterus lumpus</name>
    <name type="common">Lumpsucker</name>
    <dbReference type="NCBI Taxonomy" id="8103"/>
    <lineage>
        <taxon>Eukaryota</taxon>
        <taxon>Metazoa</taxon>
        <taxon>Chordata</taxon>
        <taxon>Craniata</taxon>
        <taxon>Vertebrata</taxon>
        <taxon>Euteleostomi</taxon>
        <taxon>Actinopterygii</taxon>
        <taxon>Neopterygii</taxon>
        <taxon>Teleostei</taxon>
        <taxon>Neoteleostei</taxon>
        <taxon>Acanthomorphata</taxon>
        <taxon>Eupercaria</taxon>
        <taxon>Perciformes</taxon>
        <taxon>Cottioidei</taxon>
        <taxon>Cottales</taxon>
        <taxon>Cyclopteridae</taxon>
        <taxon>Cyclopterus</taxon>
    </lineage>
</organism>
<dbReference type="Ensembl" id="ENSCLMT00005008539.1">
    <property type="protein sequence ID" value="ENSCLMP00005007960.1"/>
    <property type="gene ID" value="ENSCLMG00005004328.1"/>
</dbReference>
<dbReference type="PROSITE" id="PS50835">
    <property type="entry name" value="IG_LIKE"/>
    <property type="match status" value="2"/>
</dbReference>
<evidence type="ECO:0000256" key="6">
    <source>
        <dbReference type="ARBA" id="ARBA00023157"/>
    </source>
</evidence>
<feature type="transmembrane region" description="Helical" evidence="8">
    <location>
        <begin position="254"/>
        <end position="276"/>
    </location>
</feature>
<dbReference type="GO" id="GO:0005886">
    <property type="term" value="C:plasma membrane"/>
    <property type="evidence" value="ECO:0007669"/>
    <property type="project" value="UniProtKB-SubCell"/>
</dbReference>
<proteinExistence type="predicted"/>
<keyword evidence="2" id="KW-1003">Cell membrane</keyword>
<accession>A0A8C2WRG4</accession>
<reference evidence="11" key="1">
    <citation type="submission" date="2025-05" db="UniProtKB">
        <authorList>
            <consortium name="Ensembl"/>
        </authorList>
    </citation>
    <scope>IDENTIFICATION</scope>
</reference>
<dbReference type="InterPro" id="IPR003599">
    <property type="entry name" value="Ig_sub"/>
</dbReference>
<keyword evidence="3 9" id="KW-0732">Signal</keyword>
<evidence type="ECO:0000256" key="2">
    <source>
        <dbReference type="ARBA" id="ARBA00022475"/>
    </source>
</evidence>
<evidence type="ECO:0000256" key="8">
    <source>
        <dbReference type="SAM" id="Phobius"/>
    </source>
</evidence>
<keyword evidence="8" id="KW-0812">Transmembrane</keyword>
<dbReference type="CDD" id="cd00099">
    <property type="entry name" value="IgV"/>
    <property type="match status" value="2"/>
</dbReference>
<dbReference type="InterPro" id="IPR013783">
    <property type="entry name" value="Ig-like_fold"/>
</dbReference>
<feature type="chain" id="PRO_5044679493" description="Ig-like domain-containing protein" evidence="9">
    <location>
        <begin position="28"/>
        <end position="335"/>
    </location>
</feature>
<dbReference type="PANTHER" id="PTHR19433">
    <property type="entry name" value="T-CELL RECEPTOR ALPHA CHAIN V REGION-RELATED"/>
    <property type="match status" value="1"/>
</dbReference>
<evidence type="ECO:0000256" key="5">
    <source>
        <dbReference type="ARBA" id="ARBA00023136"/>
    </source>
</evidence>
<feature type="signal peptide" evidence="9">
    <location>
        <begin position="1"/>
        <end position="27"/>
    </location>
</feature>
<dbReference type="InterPro" id="IPR013106">
    <property type="entry name" value="Ig_V-set"/>
</dbReference>
<dbReference type="SMART" id="SM00409">
    <property type="entry name" value="IG"/>
    <property type="match status" value="2"/>
</dbReference>
<evidence type="ECO:0000313" key="11">
    <source>
        <dbReference type="Ensembl" id="ENSCLMP00005007960.1"/>
    </source>
</evidence>
<dbReference type="GO" id="GO:0009617">
    <property type="term" value="P:response to bacterium"/>
    <property type="evidence" value="ECO:0007669"/>
    <property type="project" value="TreeGrafter"/>
</dbReference>
<comment type="subcellular location">
    <subcellularLocation>
        <location evidence="1">Cell membrane</location>
    </subcellularLocation>
</comment>
<dbReference type="SUPFAM" id="SSF48726">
    <property type="entry name" value="Immunoglobulin"/>
    <property type="match status" value="2"/>
</dbReference>
<evidence type="ECO:0000256" key="1">
    <source>
        <dbReference type="ARBA" id="ARBA00004236"/>
    </source>
</evidence>
<evidence type="ECO:0000256" key="9">
    <source>
        <dbReference type="SAM" id="SignalP"/>
    </source>
</evidence>
<keyword evidence="6" id="KW-1015">Disulfide bond</keyword>
<feature type="domain" description="Ig-like" evidence="10">
    <location>
        <begin position="154"/>
        <end position="231"/>
    </location>
</feature>
<evidence type="ECO:0000256" key="3">
    <source>
        <dbReference type="ARBA" id="ARBA00022729"/>
    </source>
</evidence>
<dbReference type="AlphaFoldDB" id="A0A8C2WRG4"/>
<dbReference type="InterPro" id="IPR007110">
    <property type="entry name" value="Ig-like_dom"/>
</dbReference>
<evidence type="ECO:0000259" key="10">
    <source>
        <dbReference type="PROSITE" id="PS50835"/>
    </source>
</evidence>
<dbReference type="Proteomes" id="UP000694565">
    <property type="component" value="Unplaced"/>
</dbReference>
<keyword evidence="12" id="KW-1185">Reference proteome</keyword>
<dbReference type="PANTHER" id="PTHR19433:SF133">
    <property type="entry name" value="IMMUNE-TYPE RECEPTOR 5 PRECURSOR-RELATED"/>
    <property type="match status" value="1"/>
</dbReference>
<dbReference type="GeneTree" id="ENSGT01030000234530"/>
<keyword evidence="5 8" id="KW-0472">Membrane</keyword>
<dbReference type="Pfam" id="PF07686">
    <property type="entry name" value="V-set"/>
    <property type="match status" value="1"/>
</dbReference>
<keyword evidence="8" id="KW-1133">Transmembrane helix</keyword>
<sequence>RLKSWSLFVLCCKLFCICLFSTDLIQTAEVPQQVSLTLVELGGNVTLWCPVFREGYFYWYKQTLGHMIQTVATVTFTGQKLSLQLNNTRFKVTGGKTQYSLTIRNITKEDEATYFCLIGTAYGQSFVNVTFLAVKDRKQQRSFYVKQSPLTESVQPGDSVTLQCSLVSRNKEDRVQCPGEHSVHWFRSGSGESHPGFIHTHSDAQEERSCDFSLSKTIHNSSDTGTYYCAVATCGEILFGEGTQVDTRSKLEPVVIGLGVLLACCVTAIVLLIFYVNRRRVCEHCKGFLKALLSSAEASRAAGNPGKDKSTVAQSTDLVNMFLTLIPRVRTVTLF</sequence>
<dbReference type="SMART" id="SM00406">
    <property type="entry name" value="IGv"/>
    <property type="match status" value="2"/>
</dbReference>
<keyword evidence="4" id="KW-0391">Immunity</keyword>
<dbReference type="Gene3D" id="2.60.40.10">
    <property type="entry name" value="Immunoglobulins"/>
    <property type="match status" value="2"/>
</dbReference>
<name>A0A8C2WRG4_CYCLU</name>
<evidence type="ECO:0000313" key="12">
    <source>
        <dbReference type="Proteomes" id="UP000694565"/>
    </source>
</evidence>
<keyword evidence="7" id="KW-0325">Glycoprotein</keyword>
<dbReference type="InterPro" id="IPR052051">
    <property type="entry name" value="TCR_complex_component"/>
</dbReference>
<evidence type="ECO:0000256" key="7">
    <source>
        <dbReference type="ARBA" id="ARBA00023180"/>
    </source>
</evidence>
<feature type="domain" description="Ig-like" evidence="10">
    <location>
        <begin position="31"/>
        <end position="130"/>
    </location>
</feature>
<dbReference type="Ensembl" id="ENSCLMT00005008603.1">
    <property type="protein sequence ID" value="ENSCLMP00005008000.1"/>
    <property type="gene ID" value="ENSCLMG00005004442.1"/>
</dbReference>
<dbReference type="GO" id="GO:0002376">
    <property type="term" value="P:immune system process"/>
    <property type="evidence" value="ECO:0007669"/>
    <property type="project" value="UniProtKB-KW"/>
</dbReference>
<protein>
    <recommendedName>
        <fullName evidence="10">Ig-like domain-containing protein</fullName>
    </recommendedName>
</protein>